<reference evidence="3 4" key="1">
    <citation type="submission" date="2020-07" db="EMBL/GenBank/DDBJ databases">
        <title>Draft genome and description of Corynebacterium haemomassiliense strain Marseile-Q3615 sp. nov.</title>
        <authorList>
            <person name="Boxberger M."/>
            <person name="La Scola B."/>
        </authorList>
    </citation>
    <scope>NUCLEOTIDE SEQUENCE [LARGE SCALE GENOMIC DNA]</scope>
    <source>
        <strain evidence="3 4">Marseille-Q3615</strain>
    </source>
</reference>
<dbReference type="InterPro" id="IPR045401">
    <property type="entry name" value="GAP1-M"/>
</dbReference>
<organism evidence="3 4">
    <name type="scientific">Corynebacterium haemomassiliense</name>
    <dbReference type="NCBI Taxonomy" id="2754726"/>
    <lineage>
        <taxon>Bacteria</taxon>
        <taxon>Bacillati</taxon>
        <taxon>Actinomycetota</taxon>
        <taxon>Actinomycetes</taxon>
        <taxon>Mycobacteriales</taxon>
        <taxon>Corynebacteriaceae</taxon>
        <taxon>Corynebacterium</taxon>
    </lineage>
</organism>
<dbReference type="Proteomes" id="UP000523682">
    <property type="component" value="Unassembled WGS sequence"/>
</dbReference>
<dbReference type="EMBL" id="JACDTZ010000001">
    <property type="protein sequence ID" value="MBA5244908.1"/>
    <property type="molecule type" value="Genomic_DNA"/>
</dbReference>
<evidence type="ECO:0000259" key="2">
    <source>
        <dbReference type="Pfam" id="PF20014"/>
    </source>
</evidence>
<dbReference type="RefSeq" id="WP_181889459.1">
    <property type="nucleotide sequence ID" value="NZ_CAUPJD010000002.1"/>
</dbReference>
<comment type="caution">
    <text evidence="3">The sequence shown here is derived from an EMBL/GenBank/DDBJ whole genome shotgun (WGS) entry which is preliminary data.</text>
</comment>
<gene>
    <name evidence="3" type="ORF">H0193_08840</name>
</gene>
<sequence>MTDNRWAHLTYSSFQAASGGGWQVGDAQHASQKDREMAKQHAVTRLVTPQEIDVFLSAQEINNLPRRCDYVLDSGCGVFVQAMPSGRDATKRPGNVFSHVVIDHSPAEPAEAHPIQWYRSDDLLQPFGHRAVNDSSLPAGLAEPKPNQYGELFVAWMMVRGMSGGEDDRDKLDVLLRVQDLLSAPPRLAILLVDVTDDAARWIAALSSTMSREQAATSLQFSTYLRAAELEAFPIGEVCTVVAMPKDQRAEVPAQFAGCVVDPAEPTAEGPQSWWAVRTAQLIEEGTDEQELGGLISPELDLPLPSEQAAAPFADEVAGILRQSTDLQADLRRIDAQAITNEASAGDLQVVERYTLQANGLPNRAFADTLRQGWAPRHPELQRQCFEARVHQNMFSYLLVLNDPSGFPKLLNRRAPAMPTADILDTDYFHEMFADAAVLQKASRRVLDLMMHVRCVAPKSLLSVLEALLTLEEEAGCTPLEARVPADFATDEVAQSRIRSLSGWPQEFPRAQRVFNVLGRPTQPLPDYPHNQQRNI</sequence>
<keyword evidence="4" id="KW-1185">Reference proteome</keyword>
<dbReference type="InterPro" id="IPR045402">
    <property type="entry name" value="GAP1-N2"/>
</dbReference>
<name>A0A7W2I4A3_9CORY</name>
<feature type="domain" description="GTPase-associated protein 1 middle" evidence="2">
    <location>
        <begin position="174"/>
        <end position="264"/>
    </location>
</feature>
<dbReference type="Pfam" id="PF20013">
    <property type="entry name" value="GAP1-N2"/>
    <property type="match status" value="1"/>
</dbReference>
<dbReference type="AlphaFoldDB" id="A0A7W2I4A3"/>
<evidence type="ECO:0000313" key="3">
    <source>
        <dbReference type="EMBL" id="MBA5244908.1"/>
    </source>
</evidence>
<protein>
    <submittedName>
        <fullName evidence="3">Uncharacterized protein</fullName>
    </submittedName>
</protein>
<dbReference type="Pfam" id="PF20014">
    <property type="entry name" value="GAP1-M"/>
    <property type="match status" value="1"/>
</dbReference>
<proteinExistence type="predicted"/>
<feature type="domain" description="GTPase-associated protein 1 N-terminal" evidence="1">
    <location>
        <begin position="6"/>
        <end position="130"/>
    </location>
</feature>
<evidence type="ECO:0000313" key="4">
    <source>
        <dbReference type="Proteomes" id="UP000523682"/>
    </source>
</evidence>
<evidence type="ECO:0000259" key="1">
    <source>
        <dbReference type="Pfam" id="PF20013"/>
    </source>
</evidence>
<accession>A0A7W2I4A3</accession>